<protein>
    <recommendedName>
        <fullName evidence="5">Phospholipase_D-nuclease N-terminal</fullName>
    </recommendedName>
</protein>
<feature type="transmembrane region" description="Helical" evidence="2">
    <location>
        <begin position="38"/>
        <end position="55"/>
    </location>
</feature>
<keyword evidence="2" id="KW-0812">Transmembrane</keyword>
<sequence length="105" mass="12078">MEWLLLSILIGFPLLALAAGAAYVYSDALDHDMEPRKWAALAFFVPFFGFFAYLFERDEQNLDTSDREEMFTDGPFQIHKSRAQETPLARTEDEDGAEDTYRDDS</sequence>
<organism evidence="3 4">
    <name type="scientific">Halovenus rubra</name>
    <dbReference type="NCBI Taxonomy" id="869890"/>
    <lineage>
        <taxon>Archaea</taxon>
        <taxon>Methanobacteriati</taxon>
        <taxon>Methanobacteriota</taxon>
        <taxon>Stenosarchaea group</taxon>
        <taxon>Halobacteria</taxon>
        <taxon>Halobacteriales</taxon>
        <taxon>Haloarculaceae</taxon>
        <taxon>Halovenus</taxon>
    </lineage>
</organism>
<evidence type="ECO:0008006" key="5">
    <source>
        <dbReference type="Google" id="ProtNLM"/>
    </source>
</evidence>
<evidence type="ECO:0000256" key="2">
    <source>
        <dbReference type="SAM" id="Phobius"/>
    </source>
</evidence>
<reference evidence="3 4" key="1">
    <citation type="journal article" date="2014" name="Int. J. Syst. Evol. Microbiol.">
        <title>Complete genome sequence of Corynebacterium casei LMG S-19264T (=DSM 44701T), isolated from a smear-ripened cheese.</title>
        <authorList>
            <consortium name="US DOE Joint Genome Institute (JGI-PGF)"/>
            <person name="Walter F."/>
            <person name="Albersmeier A."/>
            <person name="Kalinowski J."/>
            <person name="Ruckert C."/>
        </authorList>
    </citation>
    <scope>NUCLEOTIDE SEQUENCE [LARGE SCALE GENOMIC DNA]</scope>
    <source>
        <strain evidence="3 4">CGMCC 4.7215</strain>
    </source>
</reference>
<dbReference type="Proteomes" id="UP001596414">
    <property type="component" value="Unassembled WGS sequence"/>
</dbReference>
<keyword evidence="2" id="KW-0472">Membrane</keyword>
<feature type="region of interest" description="Disordered" evidence="1">
    <location>
        <begin position="72"/>
        <end position="105"/>
    </location>
</feature>
<gene>
    <name evidence="3" type="ORF">ACFQJ7_14675</name>
</gene>
<dbReference type="EMBL" id="JBHSZQ010000049">
    <property type="protein sequence ID" value="MFC7127246.1"/>
    <property type="molecule type" value="Genomic_DNA"/>
</dbReference>
<keyword evidence="2" id="KW-1133">Transmembrane helix</keyword>
<evidence type="ECO:0000256" key="1">
    <source>
        <dbReference type="SAM" id="MobiDB-lite"/>
    </source>
</evidence>
<comment type="caution">
    <text evidence="3">The sequence shown here is derived from an EMBL/GenBank/DDBJ whole genome shotgun (WGS) entry which is preliminary data.</text>
</comment>
<dbReference type="AlphaFoldDB" id="A0ABD5X7Y3"/>
<evidence type="ECO:0000313" key="3">
    <source>
        <dbReference type="EMBL" id="MFC7127246.1"/>
    </source>
</evidence>
<proteinExistence type="predicted"/>
<evidence type="ECO:0000313" key="4">
    <source>
        <dbReference type="Proteomes" id="UP001596414"/>
    </source>
</evidence>
<accession>A0ABD5X7Y3</accession>
<dbReference type="RefSeq" id="WP_267636617.1">
    <property type="nucleotide sequence ID" value="NZ_JAODIY010000005.1"/>
</dbReference>
<name>A0ABD5X7Y3_9EURY</name>